<comment type="caution">
    <text evidence="8">The sequence shown here is derived from an EMBL/GenBank/DDBJ whole genome shotgun (WGS) entry which is preliminary data.</text>
</comment>
<dbReference type="Gene3D" id="1.10.510.10">
    <property type="entry name" value="Transferase(Phosphotransferase) domain 1"/>
    <property type="match status" value="1"/>
</dbReference>
<dbReference type="OrthoDB" id="74764at2759"/>
<dbReference type="GO" id="GO:0004672">
    <property type="term" value="F:protein kinase activity"/>
    <property type="evidence" value="ECO:0007669"/>
    <property type="project" value="InterPro"/>
</dbReference>
<comment type="similarity">
    <text evidence="1">Belongs to the protein kinase superfamily. CAMK Ser/Thr protein kinase family. CHEK2 subfamily.</text>
</comment>
<dbReference type="InterPro" id="IPR000253">
    <property type="entry name" value="FHA_dom"/>
</dbReference>
<dbReference type="PROSITE" id="PS00108">
    <property type="entry name" value="PROTEIN_KINASE_ST"/>
    <property type="match status" value="1"/>
</dbReference>
<evidence type="ECO:0000256" key="2">
    <source>
        <dbReference type="ARBA" id="ARBA00022741"/>
    </source>
</evidence>
<proteinExistence type="inferred from homology"/>
<dbReference type="Gene3D" id="3.30.200.20">
    <property type="entry name" value="Phosphorylase Kinase, domain 1"/>
    <property type="match status" value="1"/>
</dbReference>
<keyword evidence="2 4" id="KW-0547">Nucleotide-binding</keyword>
<dbReference type="GO" id="GO:0005524">
    <property type="term" value="F:ATP binding"/>
    <property type="evidence" value="ECO:0007669"/>
    <property type="project" value="UniProtKB-UniRule"/>
</dbReference>
<evidence type="ECO:0000313" key="9">
    <source>
        <dbReference type="Proteomes" id="UP001140513"/>
    </source>
</evidence>
<evidence type="ECO:0000256" key="3">
    <source>
        <dbReference type="ARBA" id="ARBA00022840"/>
    </source>
</evidence>
<feature type="domain" description="Protein kinase" evidence="7">
    <location>
        <begin position="120"/>
        <end position="427"/>
    </location>
</feature>
<dbReference type="InterPro" id="IPR011009">
    <property type="entry name" value="Kinase-like_dom_sf"/>
</dbReference>
<dbReference type="SUPFAM" id="SSF56112">
    <property type="entry name" value="Protein kinase-like (PK-like)"/>
    <property type="match status" value="1"/>
</dbReference>
<reference evidence="8" key="1">
    <citation type="submission" date="2022-10" db="EMBL/GenBank/DDBJ databases">
        <title>Tapping the CABI collections for fungal endophytes: first genome assemblies for Collariella, Neodidymelliopsis, Ascochyta clinopodiicola, Didymella pomorum, Didymosphaeria variabile, Neocosmospora piperis and Neocucurbitaria cava.</title>
        <authorList>
            <person name="Hill R."/>
        </authorList>
    </citation>
    <scope>NUCLEOTIDE SEQUENCE</scope>
    <source>
        <strain evidence="8">IMI 356815</strain>
    </source>
</reference>
<dbReference type="PROSITE" id="PS50006">
    <property type="entry name" value="FHA_DOMAIN"/>
    <property type="match status" value="1"/>
</dbReference>
<dbReference type="Pfam" id="PF00069">
    <property type="entry name" value="Pkinase"/>
    <property type="match status" value="1"/>
</dbReference>
<evidence type="ECO:0000256" key="4">
    <source>
        <dbReference type="PROSITE-ProRule" id="PRU10141"/>
    </source>
</evidence>
<evidence type="ECO:0000259" key="7">
    <source>
        <dbReference type="PROSITE" id="PS50011"/>
    </source>
</evidence>
<evidence type="ECO:0000256" key="1">
    <source>
        <dbReference type="ARBA" id="ARBA00005575"/>
    </source>
</evidence>
<dbReference type="AlphaFoldDB" id="A0A9W8XMR0"/>
<feature type="compositionally biased region" description="Basic and acidic residues" evidence="5">
    <location>
        <begin position="540"/>
        <end position="549"/>
    </location>
</feature>
<name>A0A9W8XMR0_9PLEO</name>
<dbReference type="RefSeq" id="XP_056071757.1">
    <property type="nucleotide sequence ID" value="XM_056214490.1"/>
</dbReference>
<feature type="domain" description="FHA" evidence="6">
    <location>
        <begin position="1"/>
        <end position="55"/>
    </location>
</feature>
<sequence>MCDRSERHWLDPTISNKHLRIHCILYDESGSDGVPPLVYATDVSSNGTTLTKNNTACATSEASRKVLMTRKHGAFLLENGDELRISDSVTLIYRETELRAESPLTKTQKKEVPQFASRYLVTGRLLGKGGFGKVVVGIHQKSQRQLACKVVNLREFYRKEAIPTLRLPTSEDTLPGIAYGSATRWPSKVTRCSREFKILNNLSHPNIISVEKVFWSSNTIYLFQELITGGDLFSYMERKGGSLNSIDAAVIVFQILKAIDHLHDRDIVHRDLKPDNILLSCPDDGARIVITDFGSARVMPKATSNERRRMFTKTGTMEYIAPEIYEMNNTCPKGSGYTKAVDMWSIGVIAASLLSNEALFAASYYEPNPQTYILALAAKCDISIIDDDTHPMWRKVGKKPKDFVKNLLVLREEDRMSVKKALAHSWFTNPYLAEEFKALYARSIRDWQPRRTVSKLVEPIAMPILDQEPPLQPRSHYSQRRSVQSSFRDIHKRFTGSQDWDLSVVYPPSEGESVVAEHEEAQYEGPSRYDQHSFELGTRSGHEDPHDSSDASMNQLSLEHDPPASGMYSTHETACSGHDYRMRREDIPVDPSVIVSKPPQKYDLLADSPVPYRPLTRYSPEPDMEKPITFPGSSSSIIYETPISYSQLQEFASHSDIYRNMEPDQEHDSAANAHKRRKLAQAYL</sequence>
<accession>A0A9W8XMR0</accession>
<dbReference type="EMBL" id="JAPEUX010000004">
    <property type="protein sequence ID" value="KAJ4353983.1"/>
    <property type="molecule type" value="Genomic_DNA"/>
</dbReference>
<keyword evidence="9" id="KW-1185">Reference proteome</keyword>
<dbReference type="PANTHER" id="PTHR24347">
    <property type="entry name" value="SERINE/THREONINE-PROTEIN KINASE"/>
    <property type="match status" value="1"/>
</dbReference>
<feature type="region of interest" description="Disordered" evidence="5">
    <location>
        <begin position="511"/>
        <end position="570"/>
    </location>
</feature>
<evidence type="ECO:0000313" key="8">
    <source>
        <dbReference type="EMBL" id="KAJ4353983.1"/>
    </source>
</evidence>
<feature type="compositionally biased region" description="Basic and acidic residues" evidence="5">
    <location>
        <begin position="515"/>
        <end position="533"/>
    </location>
</feature>
<gene>
    <name evidence="8" type="ORF">N0V89_005715</name>
</gene>
<evidence type="ECO:0008006" key="10">
    <source>
        <dbReference type="Google" id="ProtNLM"/>
    </source>
</evidence>
<evidence type="ECO:0000259" key="6">
    <source>
        <dbReference type="PROSITE" id="PS50006"/>
    </source>
</evidence>
<dbReference type="PROSITE" id="PS00107">
    <property type="entry name" value="PROTEIN_KINASE_ATP"/>
    <property type="match status" value="1"/>
</dbReference>
<evidence type="ECO:0000256" key="5">
    <source>
        <dbReference type="SAM" id="MobiDB-lite"/>
    </source>
</evidence>
<organism evidence="8 9">
    <name type="scientific">Didymosphaeria variabile</name>
    <dbReference type="NCBI Taxonomy" id="1932322"/>
    <lineage>
        <taxon>Eukaryota</taxon>
        <taxon>Fungi</taxon>
        <taxon>Dikarya</taxon>
        <taxon>Ascomycota</taxon>
        <taxon>Pezizomycotina</taxon>
        <taxon>Dothideomycetes</taxon>
        <taxon>Pleosporomycetidae</taxon>
        <taxon>Pleosporales</taxon>
        <taxon>Massarineae</taxon>
        <taxon>Didymosphaeriaceae</taxon>
        <taxon>Didymosphaeria</taxon>
    </lineage>
</organism>
<keyword evidence="3 4" id="KW-0067">ATP-binding</keyword>
<dbReference type="Gene3D" id="2.60.200.20">
    <property type="match status" value="1"/>
</dbReference>
<dbReference type="PROSITE" id="PS50011">
    <property type="entry name" value="PROTEIN_KINASE_DOM"/>
    <property type="match status" value="1"/>
</dbReference>
<dbReference type="SMART" id="SM00220">
    <property type="entry name" value="S_TKc"/>
    <property type="match status" value="1"/>
</dbReference>
<dbReference type="InterPro" id="IPR008271">
    <property type="entry name" value="Ser/Thr_kinase_AS"/>
</dbReference>
<feature type="binding site" evidence="4">
    <location>
        <position position="149"/>
    </location>
    <ligand>
        <name>ATP</name>
        <dbReference type="ChEBI" id="CHEBI:30616"/>
    </ligand>
</feature>
<dbReference type="GeneID" id="80909245"/>
<dbReference type="Proteomes" id="UP001140513">
    <property type="component" value="Unassembled WGS sequence"/>
</dbReference>
<protein>
    <recommendedName>
        <fullName evidence="10">Pkinase-domain-containing protein</fullName>
    </recommendedName>
</protein>
<dbReference type="InterPro" id="IPR017441">
    <property type="entry name" value="Protein_kinase_ATP_BS"/>
</dbReference>
<dbReference type="InterPro" id="IPR000719">
    <property type="entry name" value="Prot_kinase_dom"/>
</dbReference>